<dbReference type="InterPro" id="IPR036047">
    <property type="entry name" value="F-box-like_dom_sf"/>
</dbReference>
<evidence type="ECO:0000313" key="3">
    <source>
        <dbReference type="Proteomes" id="UP000760494"/>
    </source>
</evidence>
<dbReference type="PANTHER" id="PTHR42057">
    <property type="entry name" value="F-BOX DOMAIN PROTEIN (AFU_ORTHOLOGUE AFUA_4G00200)"/>
    <property type="match status" value="1"/>
</dbReference>
<comment type="caution">
    <text evidence="2">The sequence shown here is derived from an EMBL/GenBank/DDBJ whole genome shotgun (WGS) entry which is preliminary data.</text>
</comment>
<dbReference type="EMBL" id="CABFJX010000124">
    <property type="protein sequence ID" value="VTT64986.1"/>
    <property type="molecule type" value="Genomic_DNA"/>
</dbReference>
<reference evidence="2" key="1">
    <citation type="submission" date="2019-05" db="EMBL/GenBank/DDBJ databases">
        <authorList>
            <person name="Piombo E."/>
        </authorList>
    </citation>
    <scope>NUCLEOTIDE SEQUENCE</scope>
    <source>
        <strain evidence="2">C2S</strain>
    </source>
</reference>
<name>A0A9Q9U8Q4_FUSFU</name>
<feature type="domain" description="F-box" evidence="1">
    <location>
        <begin position="11"/>
        <end position="51"/>
    </location>
</feature>
<sequence length="278" mass="32703">METAYQSDLPLPPEIVTLICSTLPKPDLLRLRLVTHRLHDAATPFAFRTFYLRAYGTAATNFSSIATSARLRNYVKEVTIDTNIGQDYEYASNESYEFPIGFFNAIPSLRYFYKLTKLHLRSSKYCGNNKREFEWAWIEEDWPFRWRILDTISHCMVGLWTRTKQRANLHDFKAKYLDDGTEFVAGVPEHLQELTISNLADYHDPNLASSKAWQQSLRLPHLQGLKLLVTTEYHRSQHQIRFPQERHEFFQKLTSTWLTPSLGDFLRTLSLYYTEYWG</sequence>
<dbReference type="InterPro" id="IPR001810">
    <property type="entry name" value="F-box_dom"/>
</dbReference>
<dbReference type="PANTHER" id="PTHR42057:SF2">
    <property type="entry name" value="F-BOX DOMAIN PROTEIN (AFU_ORTHOLOGUE AFUA_4G00200)-RELATED"/>
    <property type="match status" value="1"/>
</dbReference>
<accession>A0A9Q9U8Q4</accession>
<gene>
    <name evidence="2" type="ORF">C2S_5745</name>
</gene>
<dbReference type="Pfam" id="PF12937">
    <property type="entry name" value="F-box-like"/>
    <property type="match status" value="1"/>
</dbReference>
<dbReference type="Proteomes" id="UP000760494">
    <property type="component" value="Unassembled WGS sequence"/>
</dbReference>
<evidence type="ECO:0000313" key="2">
    <source>
        <dbReference type="EMBL" id="VTT64986.1"/>
    </source>
</evidence>
<protein>
    <recommendedName>
        <fullName evidence="1">F-box domain-containing protein</fullName>
    </recommendedName>
</protein>
<evidence type="ECO:0000259" key="1">
    <source>
        <dbReference type="SMART" id="SM00256"/>
    </source>
</evidence>
<dbReference type="SUPFAM" id="SSF81383">
    <property type="entry name" value="F-box domain"/>
    <property type="match status" value="1"/>
</dbReference>
<proteinExistence type="predicted"/>
<dbReference type="SMART" id="SM00256">
    <property type="entry name" value="FBOX"/>
    <property type="match status" value="1"/>
</dbReference>
<dbReference type="AlphaFoldDB" id="A0A9Q9U8Q4"/>
<organism evidence="2 3">
    <name type="scientific">Fusarium fujikuroi</name>
    <name type="common">Bakanae and foot rot disease fungus</name>
    <name type="synonym">Gibberella fujikuroi</name>
    <dbReference type="NCBI Taxonomy" id="5127"/>
    <lineage>
        <taxon>Eukaryota</taxon>
        <taxon>Fungi</taxon>
        <taxon>Dikarya</taxon>
        <taxon>Ascomycota</taxon>
        <taxon>Pezizomycotina</taxon>
        <taxon>Sordariomycetes</taxon>
        <taxon>Hypocreomycetidae</taxon>
        <taxon>Hypocreales</taxon>
        <taxon>Nectriaceae</taxon>
        <taxon>Fusarium</taxon>
        <taxon>Fusarium fujikuroi species complex</taxon>
    </lineage>
</organism>